<feature type="compositionally biased region" description="Low complexity" evidence="1">
    <location>
        <begin position="254"/>
        <end position="263"/>
    </location>
</feature>
<evidence type="ECO:0000313" key="3">
    <source>
        <dbReference type="Proteomes" id="UP001153636"/>
    </source>
</evidence>
<gene>
    <name evidence="2" type="ORF">PSYICH_LOCUS6620</name>
</gene>
<evidence type="ECO:0000313" key="2">
    <source>
        <dbReference type="EMBL" id="CAH1107029.1"/>
    </source>
</evidence>
<proteinExistence type="predicted"/>
<dbReference type="AlphaFoldDB" id="A0A9P0G9B5"/>
<name>A0A9P0G9B5_9CUCU</name>
<feature type="compositionally biased region" description="Basic residues" evidence="1">
    <location>
        <begin position="275"/>
        <end position="286"/>
    </location>
</feature>
<feature type="region of interest" description="Disordered" evidence="1">
    <location>
        <begin position="199"/>
        <end position="218"/>
    </location>
</feature>
<dbReference type="EMBL" id="OV651814">
    <property type="protein sequence ID" value="CAH1107029.1"/>
    <property type="molecule type" value="Genomic_DNA"/>
</dbReference>
<accession>A0A9P0G9B5</accession>
<reference evidence="2" key="1">
    <citation type="submission" date="2022-01" db="EMBL/GenBank/DDBJ databases">
        <authorList>
            <person name="King R."/>
        </authorList>
    </citation>
    <scope>NUCLEOTIDE SEQUENCE</scope>
</reference>
<feature type="region of interest" description="Disordered" evidence="1">
    <location>
        <begin position="229"/>
        <end position="311"/>
    </location>
</feature>
<keyword evidence="3" id="KW-1185">Reference proteome</keyword>
<dbReference type="OrthoDB" id="6778529at2759"/>
<dbReference type="Proteomes" id="UP001153636">
    <property type="component" value="Chromosome 2"/>
</dbReference>
<protein>
    <submittedName>
        <fullName evidence="2">Uncharacterized protein</fullName>
    </submittedName>
</protein>
<sequence length="311" mass="35501">MAENTPELITNKFNGIAGKVKGHAMWQTLANRLNGLGFGEKKTAEWSRKRLLSLMGNIAVEGDRGVIEFGCEIGEEDAQEKHMISEDHAYKSRLVDSPNPLKRKQNHANMSARTLKLLEMACSSKSIKTNKCSIPESGNFINDITDRDVIIEVNHEEICKTTQPLVINDEILYAVPNVDFDFIDIPEISADYSNIEKNDGFGSENGLEDGPSSKERNLDDQIIEENQCAEKPKRQDDPDWETASSSSDEELLEENNNLEQQDNATEIELENKPVNKNRQRRKRRHVDTKNWKQEKKKRETGLKYLGKKKKW</sequence>
<feature type="compositionally biased region" description="Basic and acidic residues" evidence="1">
    <location>
        <begin position="287"/>
        <end position="301"/>
    </location>
</feature>
<evidence type="ECO:0000256" key="1">
    <source>
        <dbReference type="SAM" id="MobiDB-lite"/>
    </source>
</evidence>
<organism evidence="2 3">
    <name type="scientific">Psylliodes chrysocephalus</name>
    <dbReference type="NCBI Taxonomy" id="3402493"/>
    <lineage>
        <taxon>Eukaryota</taxon>
        <taxon>Metazoa</taxon>
        <taxon>Ecdysozoa</taxon>
        <taxon>Arthropoda</taxon>
        <taxon>Hexapoda</taxon>
        <taxon>Insecta</taxon>
        <taxon>Pterygota</taxon>
        <taxon>Neoptera</taxon>
        <taxon>Endopterygota</taxon>
        <taxon>Coleoptera</taxon>
        <taxon>Polyphaga</taxon>
        <taxon>Cucujiformia</taxon>
        <taxon>Chrysomeloidea</taxon>
        <taxon>Chrysomelidae</taxon>
        <taxon>Galerucinae</taxon>
        <taxon>Alticini</taxon>
        <taxon>Psylliodes</taxon>
    </lineage>
</organism>